<dbReference type="HOGENOM" id="CLU_1687126_0_0_1"/>
<dbReference type="OrthoDB" id="5979581at2759"/>
<feature type="compositionally biased region" description="Polar residues" evidence="1">
    <location>
        <begin position="15"/>
        <end position="24"/>
    </location>
</feature>
<dbReference type="VEuPathDB" id="FungiDB:NEUTE1DRAFT_85728"/>
<evidence type="ECO:0000313" key="2">
    <source>
        <dbReference type="EMBL" id="EGO55430.1"/>
    </source>
</evidence>
<evidence type="ECO:0000256" key="1">
    <source>
        <dbReference type="SAM" id="MobiDB-lite"/>
    </source>
</evidence>
<keyword evidence="3" id="KW-1185">Reference proteome</keyword>
<accession>F8MTU8</accession>
<dbReference type="RefSeq" id="XP_009853265.1">
    <property type="nucleotide sequence ID" value="XM_009854963.1"/>
</dbReference>
<reference evidence="3" key="1">
    <citation type="journal article" date="2011" name="Genetics">
        <title>Massive changes in genome architecture accompany the transition to self-fertility in the filamentous fungus Neurospora tetrasperma.</title>
        <authorList>
            <person name="Ellison C.E."/>
            <person name="Stajich J.E."/>
            <person name="Jacobson D.J."/>
            <person name="Natvig D.O."/>
            <person name="Lapidus A."/>
            <person name="Foster B."/>
            <person name="Aerts A."/>
            <person name="Riley R."/>
            <person name="Lindquist E.A."/>
            <person name="Grigoriev I.V."/>
            <person name="Taylor J.W."/>
        </authorList>
    </citation>
    <scope>NUCLEOTIDE SEQUENCE [LARGE SCALE GENOMIC DNA]</scope>
    <source>
        <strain evidence="3">FGSC 2508 / P0657</strain>
    </source>
</reference>
<protein>
    <submittedName>
        <fullName evidence="2">Uncharacterized protein</fullName>
    </submittedName>
</protein>
<feature type="region of interest" description="Disordered" evidence="1">
    <location>
        <begin position="1"/>
        <end position="30"/>
    </location>
</feature>
<dbReference type="GeneID" id="20830860"/>
<proteinExistence type="predicted"/>
<evidence type="ECO:0000313" key="3">
    <source>
        <dbReference type="Proteomes" id="UP000008065"/>
    </source>
</evidence>
<organism evidence="2 3">
    <name type="scientific">Neurospora tetrasperma (strain FGSC 2508 / ATCC MYA-4615 / P0657)</name>
    <dbReference type="NCBI Taxonomy" id="510951"/>
    <lineage>
        <taxon>Eukaryota</taxon>
        <taxon>Fungi</taxon>
        <taxon>Dikarya</taxon>
        <taxon>Ascomycota</taxon>
        <taxon>Pezizomycotina</taxon>
        <taxon>Sordariomycetes</taxon>
        <taxon>Sordariomycetidae</taxon>
        <taxon>Sordariales</taxon>
        <taxon>Sordariaceae</taxon>
        <taxon>Neurospora</taxon>
    </lineage>
</organism>
<dbReference type="Gene3D" id="3.30.200.20">
    <property type="entry name" value="Phosphorylase Kinase, domain 1"/>
    <property type="match status" value="1"/>
</dbReference>
<dbReference type="EMBL" id="GL891306">
    <property type="protein sequence ID" value="EGO55430.1"/>
    <property type="molecule type" value="Genomic_DNA"/>
</dbReference>
<gene>
    <name evidence="2" type="ORF">NEUTE1DRAFT_85728</name>
</gene>
<dbReference type="AlphaFoldDB" id="F8MTU8"/>
<sequence length="161" mass="18635">MPYSVSNGHRVAAHTSVTKPQIENSRFPRQGASHRKVVNIGDVLDDRYRVLHMITHNSNSVSYLCRDLEDDKWRRVTVARSHQFSTAMDEYEKGAEARRRLGEKQAERQGFCLKVFSVAGPNGVYISLVYPLNSHEVDLRFCAPYDEAYFMHQLMQWESLE</sequence>
<dbReference type="KEGG" id="nte:NEUTE1DRAFT85728"/>
<name>F8MTU8_NEUT8</name>
<dbReference type="Proteomes" id="UP000008065">
    <property type="component" value="Unassembled WGS sequence"/>
</dbReference>